<organism evidence="1 2">
    <name type="scientific">Aspergillus terreus</name>
    <dbReference type="NCBI Taxonomy" id="33178"/>
    <lineage>
        <taxon>Eukaryota</taxon>
        <taxon>Fungi</taxon>
        <taxon>Dikarya</taxon>
        <taxon>Ascomycota</taxon>
        <taxon>Pezizomycotina</taxon>
        <taxon>Eurotiomycetes</taxon>
        <taxon>Eurotiomycetidae</taxon>
        <taxon>Eurotiales</taxon>
        <taxon>Aspergillaceae</taxon>
        <taxon>Aspergillus</taxon>
        <taxon>Aspergillus subgen. Circumdati</taxon>
    </lineage>
</organism>
<evidence type="ECO:0000313" key="2">
    <source>
        <dbReference type="Proteomes" id="UP000452235"/>
    </source>
</evidence>
<sequence>MKGRQDCPLCRIILFALTGPSQGIGAGLTEAPWNTERRGFILGSLGTRVVFLEDSPGSPWIPRAGIAIERGHIDLALIAEWLHSCETVHGSECAPEPLSIGRSSSAGPSLKTFRLLDVINGCMVETPIHREYFALSYVWGGVEQVRLTKGNKDLLMRPGALAGLASQLPKTIRDAIDLVRLLGKQYLWVDCLCLVQDDDNDLANSIGYMDLVYRGATATIIAASGQNADAGLPGVHPNSRHAVQVIEEVAPGVRMTVLRELDELLNISKYSTRGWTFQEQILSGRSVIFFDHRVYFRCRRCAWCEDNNDYKSPEKENQSTIWGSLISMAFDPEVTAINAYYILLFYYSQRELSVGGDAINAFAGILRFLGDRLRTGILEGLLTSSFDISILYYGSGLKRRSGFPSYSWAGWSGAIDWPQWDFDPECQSAPSIYANEWLDTRTWIVWSAGTPDETLRLLDIGLETATAADEKYIGYRNRRHPLLTRGNGPTPGMQRTTDETRKYTLLQFSSTSIRLLVSSSLEHDINRLRIADTFLLADRRGATCGYVIPNSADLVQIGKEVEVILLSECTESLWQSVQEDAHLEASGDYPFYWVMVVAWDGDIAERCGIGIVRKGAEQWSYSPGPVWKEILLG</sequence>
<keyword evidence="2" id="KW-1185">Reference proteome</keyword>
<protein>
    <submittedName>
        <fullName evidence="1">Related to tol protein</fullName>
    </submittedName>
</protein>
<evidence type="ECO:0000313" key="1">
    <source>
        <dbReference type="EMBL" id="GFF12662.1"/>
    </source>
</evidence>
<dbReference type="InterPro" id="IPR010730">
    <property type="entry name" value="HET"/>
</dbReference>
<gene>
    <name evidence="1" type="ORF">ATEIFO6365_0001088600</name>
</gene>
<comment type="caution">
    <text evidence="1">The sequence shown here is derived from an EMBL/GenBank/DDBJ whole genome shotgun (WGS) entry which is preliminary data.</text>
</comment>
<dbReference type="Pfam" id="PF06985">
    <property type="entry name" value="HET"/>
    <property type="match status" value="1"/>
</dbReference>
<dbReference type="EMBL" id="BLJY01000001">
    <property type="protein sequence ID" value="GFF12662.1"/>
    <property type="molecule type" value="Genomic_DNA"/>
</dbReference>
<dbReference type="VEuPathDB" id="FungiDB:ATEG_01666"/>
<name>A0A5M3YMK5_ASPTE</name>
<dbReference type="VEuPathDB" id="FungiDB:ATEG_01665"/>
<dbReference type="Proteomes" id="UP000452235">
    <property type="component" value="Unassembled WGS sequence"/>
</dbReference>
<dbReference type="OrthoDB" id="405906at2759"/>
<dbReference type="PANTHER" id="PTHR33112:SF12">
    <property type="entry name" value="HETEROKARYON INCOMPATIBILITY DOMAIN-CONTAINING PROTEIN"/>
    <property type="match status" value="1"/>
</dbReference>
<dbReference type="AlphaFoldDB" id="A0A5M3YMK5"/>
<reference evidence="1 2" key="1">
    <citation type="submission" date="2020-01" db="EMBL/GenBank/DDBJ databases">
        <title>Aspergillus terreus IFO 6365 whole genome shotgun sequence.</title>
        <authorList>
            <person name="Kanamasa S."/>
            <person name="Takahashi H."/>
        </authorList>
    </citation>
    <scope>NUCLEOTIDE SEQUENCE [LARGE SCALE GENOMIC DNA]</scope>
    <source>
        <strain evidence="1 2">IFO 6365</strain>
    </source>
</reference>
<accession>A0A5M3YMK5</accession>
<proteinExistence type="predicted"/>
<dbReference type="PANTHER" id="PTHR33112">
    <property type="entry name" value="DOMAIN PROTEIN, PUTATIVE-RELATED"/>
    <property type="match status" value="1"/>
</dbReference>